<feature type="compositionally biased region" description="Pro residues" evidence="1">
    <location>
        <begin position="209"/>
        <end position="221"/>
    </location>
</feature>
<keyword evidence="2" id="KW-0472">Membrane</keyword>
<feature type="region of interest" description="Disordered" evidence="1">
    <location>
        <begin position="515"/>
        <end position="541"/>
    </location>
</feature>
<protein>
    <submittedName>
        <fullName evidence="4">Uncharacterized protein</fullName>
    </submittedName>
</protein>
<dbReference type="InParanoid" id="A0A1Z5KC97"/>
<proteinExistence type="predicted"/>
<feature type="transmembrane region" description="Helical" evidence="2">
    <location>
        <begin position="377"/>
        <end position="398"/>
    </location>
</feature>
<feature type="signal peptide" evidence="3">
    <location>
        <begin position="1"/>
        <end position="19"/>
    </location>
</feature>
<keyword evidence="3" id="KW-0732">Signal</keyword>
<reference evidence="4 5" key="1">
    <citation type="journal article" date="2015" name="Plant Cell">
        <title>Oil accumulation by the oleaginous diatom Fistulifera solaris as revealed by the genome and transcriptome.</title>
        <authorList>
            <person name="Tanaka T."/>
            <person name="Maeda Y."/>
            <person name="Veluchamy A."/>
            <person name="Tanaka M."/>
            <person name="Abida H."/>
            <person name="Marechal E."/>
            <person name="Bowler C."/>
            <person name="Muto M."/>
            <person name="Sunaga Y."/>
            <person name="Tanaka M."/>
            <person name="Yoshino T."/>
            <person name="Taniguchi T."/>
            <person name="Fukuda Y."/>
            <person name="Nemoto M."/>
            <person name="Matsumoto M."/>
            <person name="Wong P.S."/>
            <person name="Aburatani S."/>
            <person name="Fujibuchi W."/>
        </authorList>
    </citation>
    <scope>NUCLEOTIDE SEQUENCE [LARGE SCALE GENOMIC DNA]</scope>
    <source>
        <strain evidence="4 5">JPCC DA0580</strain>
    </source>
</reference>
<gene>
    <name evidence="4" type="ORF">FisN_12Hh353</name>
</gene>
<keyword evidence="5" id="KW-1185">Reference proteome</keyword>
<evidence type="ECO:0000256" key="2">
    <source>
        <dbReference type="SAM" id="Phobius"/>
    </source>
</evidence>
<feature type="compositionally biased region" description="Low complexity" evidence="1">
    <location>
        <begin position="185"/>
        <end position="208"/>
    </location>
</feature>
<feature type="compositionally biased region" description="Polar residues" evidence="1">
    <location>
        <begin position="162"/>
        <end position="173"/>
    </location>
</feature>
<organism evidence="4 5">
    <name type="scientific">Fistulifera solaris</name>
    <name type="common">Oleaginous diatom</name>
    <dbReference type="NCBI Taxonomy" id="1519565"/>
    <lineage>
        <taxon>Eukaryota</taxon>
        <taxon>Sar</taxon>
        <taxon>Stramenopiles</taxon>
        <taxon>Ochrophyta</taxon>
        <taxon>Bacillariophyta</taxon>
        <taxon>Bacillariophyceae</taxon>
        <taxon>Bacillariophycidae</taxon>
        <taxon>Naviculales</taxon>
        <taxon>Naviculaceae</taxon>
        <taxon>Fistulifera</taxon>
    </lineage>
</organism>
<accession>A0A1Z5KC97</accession>
<feature type="region of interest" description="Disordered" evidence="1">
    <location>
        <begin position="79"/>
        <end position="236"/>
    </location>
</feature>
<dbReference type="EMBL" id="BDSP01000203">
    <property type="protein sequence ID" value="GAX23775.1"/>
    <property type="molecule type" value="Genomic_DNA"/>
</dbReference>
<evidence type="ECO:0000256" key="3">
    <source>
        <dbReference type="SAM" id="SignalP"/>
    </source>
</evidence>
<comment type="caution">
    <text evidence="4">The sequence shown here is derived from an EMBL/GenBank/DDBJ whole genome shotgun (WGS) entry which is preliminary data.</text>
</comment>
<feature type="compositionally biased region" description="Basic residues" evidence="1">
    <location>
        <begin position="128"/>
        <end position="159"/>
    </location>
</feature>
<sequence>MRILLWITIFAHGTLRLRGYDDATRTLSFSNRGERRLQPSEDAAREPLHDLNLFRRDSYQSDHDNEVEHSTMTEYNSSFHDAEQVAESEIPSGKRQGKSSKSSGKGKGKGKSSSSKSLKSSKKDKLASKKKSKSSHSFKKKNRGKGHMNHVSGKGKGHKSPPSASHNHSSKSYVSGKGNGSETLSPASSPHSSLSQSPVHFPSPSSPSLNPPDVTPTPPSASGPTANPSVAPTPAGETLQLSDFVLAYVFEGDDVPSDSDVQAAVTVTRTYLNGFSKQRLDELKELDTRKSSSQPSEPPSSYQIGFKSTAFFVAGTDPLPTAGEMDLLTTLAFSGENLRTYLDLLGQLPENNIFSTTSDVYDSIPRNDDAVARKSNVAIGASASAGAFIALLIGVAFYRKRSFYVDLDKLAYDGQHITVAGETYIGGSTMYSSSGVVNRIHQTHMCDDTQSMWGISTKAGTEDCASEGGQSMEFGEDTLEHQLGDLSSYEHLIRLGEAVHDEDSIYHHDPLASAHVDVDPYSSDNESRRSRGSARSLEPAEDADVPLRVVDLIRRFSPLSR</sequence>
<evidence type="ECO:0000313" key="4">
    <source>
        <dbReference type="EMBL" id="GAX23775.1"/>
    </source>
</evidence>
<dbReference type="AlphaFoldDB" id="A0A1Z5KC97"/>
<keyword evidence="2" id="KW-1133">Transmembrane helix</keyword>
<keyword evidence="2" id="KW-0812">Transmembrane</keyword>
<name>A0A1Z5KC97_FISSO</name>
<evidence type="ECO:0000256" key="1">
    <source>
        <dbReference type="SAM" id="MobiDB-lite"/>
    </source>
</evidence>
<evidence type="ECO:0000313" key="5">
    <source>
        <dbReference type="Proteomes" id="UP000198406"/>
    </source>
</evidence>
<dbReference type="Proteomes" id="UP000198406">
    <property type="component" value="Unassembled WGS sequence"/>
</dbReference>
<feature type="chain" id="PRO_5013029413" evidence="3">
    <location>
        <begin position="20"/>
        <end position="561"/>
    </location>
</feature>